<feature type="compositionally biased region" description="Acidic residues" evidence="1">
    <location>
        <begin position="393"/>
        <end position="402"/>
    </location>
</feature>
<dbReference type="OrthoDB" id="445152at2759"/>
<feature type="compositionally biased region" description="Basic and acidic residues" evidence="1">
    <location>
        <begin position="380"/>
        <end position="392"/>
    </location>
</feature>
<dbReference type="AlphaFoldDB" id="A0A423TVF3"/>
<reference evidence="2 3" key="1">
    <citation type="submission" date="2018-04" db="EMBL/GenBank/DDBJ databases">
        <authorList>
            <person name="Zhang X."/>
            <person name="Yuan J."/>
            <person name="Li F."/>
            <person name="Xiang J."/>
        </authorList>
    </citation>
    <scope>NUCLEOTIDE SEQUENCE [LARGE SCALE GENOMIC DNA]</scope>
    <source>
        <tissue evidence="2">Muscle</tissue>
    </source>
</reference>
<dbReference type="InterPro" id="IPR039782">
    <property type="entry name" value="VPS13B"/>
</dbReference>
<feature type="region of interest" description="Disordered" evidence="1">
    <location>
        <begin position="324"/>
        <end position="417"/>
    </location>
</feature>
<gene>
    <name evidence="2" type="ORF">C7M84_000822</name>
</gene>
<comment type="caution">
    <text evidence="2">The sequence shown here is derived from an EMBL/GenBank/DDBJ whole genome shotgun (WGS) entry which is preliminary data.</text>
</comment>
<feature type="compositionally biased region" description="Low complexity" evidence="1">
    <location>
        <begin position="327"/>
        <end position="347"/>
    </location>
</feature>
<sequence length="1132" mass="126961">MTCGDQLTHDLKVINPRNGTVDPHYHCGRTNNIPTEQPKQHGFVSLTVTTALCKNIQSCWNSLIKKHLNEDRALPSDRNADHYLSEVDIRVQPFDCVCFPASLHIFASVYDPWLQLQVPKQLIQKGRTISKEPVGMNLNNHTLPLIYLHTESIRLFLPARDTSSEDSSVHNMFLVQLDSTVITPQVDNPLSRIMIRPDIFHMAERARILGVPGSDVEDRQYQIDLVGFSVSTAPAIVYRGVEGEDGVSSPTLVAGHSLEINATSDIDLHISLPQICLLQDIVEDTTRLITQMIASGRQGQASQMPLDIQDSGVDCDISSVELSKGMASQKSTGSSGSWSVGSAVSWSKEPKRERELVAEAASTESEPSPKRLPQNRQRTLPRDTGVETPSEKEVEDGYEGSEEGSVCEGGGVNLTQPRIRPFSTEAKQLPSAEDYTTSWLETRPGDPHLKTGIPPALLVISATDFLHKPACINIEVGRPVRLYLSESRWQQVIHVMNSLSKVTPVLGVISSPDTKPAPKPDSSLDSQEASSPEILRQALSNFDSISVVTNQVVVNCEVMKPHKAKTELHCSISGIKFCTSTTRKRGSQPQDPRLDVISEITINADILDLHMKTIYHSQKLQTFLKPWTVSGELKLLWLQWSTQPYVEIRIDTETIMVDLGPEHLFCFMDLWQHISTFMNSESEEIKEVKQVKPPKKEDHPHDILYQDDLRAGIFQYVSLALEDPKPYQVVFDKMAGTMVWCYPEPRTLTRVDIYPVPFVAASEFSTMADAQDKDQVLCALQYFDSLRDTFITYRQFQLSESKFCQLDLPSFYEKQHIAVSSMWRVCIDFREEDSDSHDGKIIVSPGALAACMRVDSMFSVDLLPRTQAVVSVGQAQVTLYNHLALTGNKLPKELRFFTLDRLAPEEQPFLTFTLENAFMRTYSWASAAHIQVGGSVRTDVLSYSFLTNSCLLEPTFIEASLVTQDAEGPDKPNCIDSIVTVKPMFIHVNQSIIHTLNVAYESWLQVSATVSDVACGPNLALLKKSPVIYMTNYLICNDTLETIRFGQVGTDENILLGSRGIHLYSWRSHKYPPLLHVCVEGGKWKWCDPFMLDTEGYQVRTIHHENYHIHFLVALENLSPTQKLVTFQDCFP</sequence>
<feature type="compositionally biased region" description="Basic and acidic residues" evidence="1">
    <location>
        <begin position="348"/>
        <end position="357"/>
    </location>
</feature>
<evidence type="ECO:0000313" key="2">
    <source>
        <dbReference type="EMBL" id="ROT80427.1"/>
    </source>
</evidence>
<feature type="region of interest" description="Disordered" evidence="1">
    <location>
        <begin position="510"/>
        <end position="530"/>
    </location>
</feature>
<evidence type="ECO:0000313" key="3">
    <source>
        <dbReference type="Proteomes" id="UP000283509"/>
    </source>
</evidence>
<reference evidence="2 3" key="2">
    <citation type="submission" date="2019-01" db="EMBL/GenBank/DDBJ databases">
        <title>The decoding of complex shrimp genome reveals the adaptation for benthos swimmer, frequently molting mechanism and breeding impact on genome.</title>
        <authorList>
            <person name="Sun Y."/>
            <person name="Gao Y."/>
            <person name="Yu Y."/>
        </authorList>
    </citation>
    <scope>NUCLEOTIDE SEQUENCE [LARGE SCALE GENOMIC DNA]</scope>
    <source>
        <tissue evidence="2">Muscle</tissue>
    </source>
</reference>
<proteinExistence type="predicted"/>
<dbReference type="PANTHER" id="PTHR12517">
    <property type="entry name" value="VACUOLAR PROTEIN SORTING-ASSOCIATED PROTEIN 13B"/>
    <property type="match status" value="1"/>
</dbReference>
<dbReference type="PANTHER" id="PTHR12517:SF0">
    <property type="entry name" value="INTERMEMBRANE LIPID TRANSFER PROTEIN VPS13B"/>
    <property type="match status" value="1"/>
</dbReference>
<protein>
    <submittedName>
        <fullName evidence="2">Putative vacuolar protein sorting-associated protein 13B</fullName>
    </submittedName>
</protein>
<dbReference type="Proteomes" id="UP000283509">
    <property type="component" value="Unassembled WGS sequence"/>
</dbReference>
<evidence type="ECO:0000256" key="1">
    <source>
        <dbReference type="SAM" id="MobiDB-lite"/>
    </source>
</evidence>
<accession>A0A423TVF3</accession>
<name>A0A423TVF3_PENVA</name>
<keyword evidence="3" id="KW-1185">Reference proteome</keyword>
<dbReference type="STRING" id="6689.A0A423TVF3"/>
<organism evidence="2 3">
    <name type="scientific">Penaeus vannamei</name>
    <name type="common">Whiteleg shrimp</name>
    <name type="synonym">Litopenaeus vannamei</name>
    <dbReference type="NCBI Taxonomy" id="6689"/>
    <lineage>
        <taxon>Eukaryota</taxon>
        <taxon>Metazoa</taxon>
        <taxon>Ecdysozoa</taxon>
        <taxon>Arthropoda</taxon>
        <taxon>Crustacea</taxon>
        <taxon>Multicrustacea</taxon>
        <taxon>Malacostraca</taxon>
        <taxon>Eumalacostraca</taxon>
        <taxon>Eucarida</taxon>
        <taxon>Decapoda</taxon>
        <taxon>Dendrobranchiata</taxon>
        <taxon>Penaeoidea</taxon>
        <taxon>Penaeidae</taxon>
        <taxon>Penaeus</taxon>
    </lineage>
</organism>
<dbReference type="EMBL" id="QCYY01001122">
    <property type="protein sequence ID" value="ROT80427.1"/>
    <property type="molecule type" value="Genomic_DNA"/>
</dbReference>